<evidence type="ECO:0000313" key="2">
    <source>
        <dbReference type="EMBL" id="MBY30682.1"/>
    </source>
</evidence>
<dbReference type="Pfam" id="PF03522">
    <property type="entry name" value="SLC12"/>
    <property type="match status" value="1"/>
</dbReference>
<dbReference type="GO" id="GO:0022857">
    <property type="term" value="F:transmembrane transporter activity"/>
    <property type="evidence" value="ECO:0007669"/>
    <property type="project" value="InterPro"/>
</dbReference>
<dbReference type="AlphaFoldDB" id="A0A2S2PML0"/>
<dbReference type="GO" id="GO:0006811">
    <property type="term" value="P:monoatomic ion transport"/>
    <property type="evidence" value="ECO:0007669"/>
    <property type="project" value="InterPro"/>
</dbReference>
<accession>A0A2S2PML0</accession>
<dbReference type="GO" id="GO:0016020">
    <property type="term" value="C:membrane"/>
    <property type="evidence" value="ECO:0007669"/>
    <property type="project" value="InterPro"/>
</dbReference>
<dbReference type="InterPro" id="IPR018491">
    <property type="entry name" value="SLC12_C"/>
</dbReference>
<evidence type="ECO:0000259" key="1">
    <source>
        <dbReference type="Pfam" id="PF03522"/>
    </source>
</evidence>
<reference evidence="2" key="1">
    <citation type="submission" date="2018-04" db="EMBL/GenBank/DDBJ databases">
        <title>Transcriptome of Schizaphis graminum biotype I.</title>
        <authorList>
            <person name="Scully E.D."/>
            <person name="Geib S.M."/>
            <person name="Palmer N.A."/>
            <person name="Koch K."/>
            <person name="Bradshaw J."/>
            <person name="Heng-Moss T."/>
            <person name="Sarath G."/>
        </authorList>
    </citation>
    <scope>NUCLEOTIDE SEQUENCE</scope>
</reference>
<protein>
    <submittedName>
        <fullName evidence="2">Solute carrier family 12 member 2</fullName>
    </submittedName>
</protein>
<organism evidence="2">
    <name type="scientific">Schizaphis graminum</name>
    <name type="common">Green bug aphid</name>
    <dbReference type="NCBI Taxonomy" id="13262"/>
    <lineage>
        <taxon>Eukaryota</taxon>
        <taxon>Metazoa</taxon>
        <taxon>Ecdysozoa</taxon>
        <taxon>Arthropoda</taxon>
        <taxon>Hexapoda</taxon>
        <taxon>Insecta</taxon>
        <taxon>Pterygota</taxon>
        <taxon>Neoptera</taxon>
        <taxon>Paraneoptera</taxon>
        <taxon>Hemiptera</taxon>
        <taxon>Sternorrhyncha</taxon>
        <taxon>Aphidomorpha</taxon>
        <taxon>Aphidoidea</taxon>
        <taxon>Aphididae</taxon>
        <taxon>Aphidini</taxon>
        <taxon>Schizaphis</taxon>
    </lineage>
</organism>
<sequence>MLDKYKDKKKLIYEHVFFRLKQLLSLYRIDFDYLDIILSNTTDPATMTYFNSLFERASSKENQFDEYNLQKEYISETLFLRDLIELHSFNSDLIILTTPKYNEEINILFMCWIETISRGLPPCIIINGSTEPVITVNA</sequence>
<feature type="domain" description="SLC12A transporter C-terminal" evidence="1">
    <location>
        <begin position="19"/>
        <end position="136"/>
    </location>
</feature>
<gene>
    <name evidence="2" type="primary">SLC12A2_0</name>
    <name evidence="2" type="ORF">g.102124</name>
</gene>
<proteinExistence type="predicted"/>
<name>A0A2S2PML0_SCHGA</name>
<dbReference type="EMBL" id="GGMR01018063">
    <property type="protein sequence ID" value="MBY30682.1"/>
    <property type="molecule type" value="Transcribed_RNA"/>
</dbReference>